<sequence>MNASATALLIHTLFAAQAASTPLPPVGPWAQTVRRLTVGLQAPRAATPPPEVRISPGVGTLLLFDTPVARAELEGEKRFTRVRLAGDTLTLMPSASVEDSEQLRLTVHFADGAAPTSATFRLVPHPTLADRQVEVHRQARSADSLHAELLEKEEELRRLRSELARMEAARNLPDGLTGMLATKQLDANGIRARWRREQLVLHPRNALNVTNATTYRAATQVAVFVECEELRGDASWEARSATLVPREGAALRVLRVWQAAPTAAGMVGQFIVEAEATDTMSLGPYTLTVWAAEGDKRSVILGNVMFP</sequence>
<evidence type="ECO:0000313" key="4">
    <source>
        <dbReference type="EMBL" id="SDD63802.1"/>
    </source>
</evidence>
<dbReference type="Proteomes" id="UP000198717">
    <property type="component" value="Unassembled WGS sequence"/>
</dbReference>
<evidence type="ECO:0000313" key="3">
    <source>
        <dbReference type="EMBL" id="GEL73177.1"/>
    </source>
</evidence>
<feature type="signal peptide" evidence="2">
    <location>
        <begin position="1"/>
        <end position="18"/>
    </location>
</feature>
<dbReference type="EMBL" id="FNAJ01000002">
    <property type="protein sequence ID" value="SDD63802.1"/>
    <property type="molecule type" value="Genomic_DNA"/>
</dbReference>
<dbReference type="RefSeq" id="WP_090487272.1">
    <property type="nucleotide sequence ID" value="NZ_BJVY01000031.1"/>
</dbReference>
<evidence type="ECO:0000256" key="2">
    <source>
        <dbReference type="SAM" id="SignalP"/>
    </source>
</evidence>
<keyword evidence="1" id="KW-0175">Coiled coil</keyword>
<reference evidence="4 5" key="1">
    <citation type="submission" date="2016-10" db="EMBL/GenBank/DDBJ databases">
        <authorList>
            <person name="Varghese N."/>
            <person name="Submissions S."/>
        </authorList>
    </citation>
    <scope>NUCLEOTIDE SEQUENCE [LARGE SCALE GENOMIC DNA]</scope>
    <source>
        <strain evidence="4 5">DSM 2260</strain>
    </source>
</reference>
<proteinExistence type="predicted"/>
<dbReference type="Pfam" id="PF09544">
    <property type="entry name" value="DUF2381"/>
    <property type="match status" value="1"/>
</dbReference>
<comment type="caution">
    <text evidence="3">The sequence shown here is derived from an EMBL/GenBank/DDBJ whole genome shotgun (WGS) entry which is preliminary data.</text>
</comment>
<dbReference type="EMBL" id="BJVY01000031">
    <property type="protein sequence ID" value="GEL73177.1"/>
    <property type="molecule type" value="Genomic_DNA"/>
</dbReference>
<keyword evidence="2" id="KW-0732">Signal</keyword>
<evidence type="ECO:0000313" key="6">
    <source>
        <dbReference type="Proteomes" id="UP000321224"/>
    </source>
</evidence>
<dbReference type="Proteomes" id="UP000321224">
    <property type="component" value="Unassembled WGS sequence"/>
</dbReference>
<feature type="coiled-coil region" evidence="1">
    <location>
        <begin position="142"/>
        <end position="172"/>
    </location>
</feature>
<protein>
    <submittedName>
        <fullName evidence="4">Myxococcus xanthus paralogous family TIGR02268</fullName>
    </submittedName>
</protein>
<evidence type="ECO:0000256" key="1">
    <source>
        <dbReference type="SAM" id="Coils"/>
    </source>
</evidence>
<dbReference type="InterPro" id="IPR011754">
    <property type="entry name" value="Mxa_paralog_2268"/>
</dbReference>
<evidence type="ECO:0000313" key="5">
    <source>
        <dbReference type="Proteomes" id="UP000198717"/>
    </source>
</evidence>
<dbReference type="AlphaFoldDB" id="A0A511HHY0"/>
<dbReference type="NCBIfam" id="TIGR02268">
    <property type="entry name" value="Myxococcus xanthus paralogous family TIGR02268"/>
    <property type="match status" value="1"/>
</dbReference>
<gene>
    <name evidence="3" type="ORF">MVI01_49610</name>
    <name evidence="4" type="ORF">SAMN04488504_10269</name>
</gene>
<feature type="chain" id="PRO_5022718980" evidence="2">
    <location>
        <begin position="19"/>
        <end position="307"/>
    </location>
</feature>
<reference evidence="3 6" key="2">
    <citation type="submission" date="2019-07" db="EMBL/GenBank/DDBJ databases">
        <title>Whole genome shotgun sequence of Myxococcus virescens NBRC 100334.</title>
        <authorList>
            <person name="Hosoyama A."/>
            <person name="Uohara A."/>
            <person name="Ohji S."/>
            <person name="Ichikawa N."/>
        </authorList>
    </citation>
    <scope>NUCLEOTIDE SEQUENCE [LARGE SCALE GENOMIC DNA]</scope>
    <source>
        <strain evidence="3 6">NBRC 100334</strain>
    </source>
</reference>
<accession>A0A511HHY0</accession>
<name>A0A511HHY0_9BACT</name>
<organism evidence="3 6">
    <name type="scientific">Myxococcus virescens</name>
    <dbReference type="NCBI Taxonomy" id="83456"/>
    <lineage>
        <taxon>Bacteria</taxon>
        <taxon>Pseudomonadati</taxon>
        <taxon>Myxococcota</taxon>
        <taxon>Myxococcia</taxon>
        <taxon>Myxococcales</taxon>
        <taxon>Cystobacterineae</taxon>
        <taxon>Myxococcaceae</taxon>
        <taxon>Myxococcus</taxon>
    </lineage>
</organism>
<keyword evidence="5" id="KW-1185">Reference proteome</keyword>